<dbReference type="PANTHER" id="PTHR10316:SF40">
    <property type="entry name" value="LD27118P"/>
    <property type="match status" value="1"/>
</dbReference>
<feature type="region of interest" description="Disordered" evidence="1">
    <location>
        <begin position="101"/>
        <end position="147"/>
    </location>
</feature>
<organism evidence="3">
    <name type="scientific">Oikopleura dioica</name>
    <name type="common">Tunicate</name>
    <dbReference type="NCBI Taxonomy" id="34765"/>
    <lineage>
        <taxon>Eukaryota</taxon>
        <taxon>Metazoa</taxon>
        <taxon>Chordata</taxon>
        <taxon>Tunicata</taxon>
        <taxon>Appendicularia</taxon>
        <taxon>Copelata</taxon>
        <taxon>Oikopleuridae</taxon>
        <taxon>Oikopleura</taxon>
    </lineage>
</organism>
<dbReference type="SMART" id="SM00228">
    <property type="entry name" value="PDZ"/>
    <property type="match status" value="2"/>
</dbReference>
<evidence type="ECO:0000259" key="2">
    <source>
        <dbReference type="PROSITE" id="PS50106"/>
    </source>
</evidence>
<dbReference type="PANTHER" id="PTHR10316">
    <property type="entry name" value="MEMBRANE ASSOCIATED GUANYLATE KINASE-RELATED"/>
    <property type="match status" value="1"/>
</dbReference>
<sequence>MAGAAKLQQQQAENHSVVDKLNSSQDNPPSEIEKKRADMEKNAPGKGTLVRTEAVERFTPTDSRANTIESEKISPPLLTCVHGVNSPRSIHELRGLLNSPLRRSRTTSSISPTASLCPPAQSTSKHSIKSSDSSSSTSSMTVREGEYENRSTEIMLEKFADGFGFVVLTKRLDSNKFAHYVGDIMNGSAAARVDLRYRDTILSVNDEPVEDKSHEMIVQMMQQSGFLRLQVKRLLSWQTTIEKAEEGGFGFGVRGGADFELPLYILRLYENEDKTRFRGIRVGDVLLAVNSINIANFTHQQAVDLIKKSYQTLQLRLRRGNGTVPALSRGHSR</sequence>
<gene>
    <name evidence="3" type="ORF">GSOID_T00021955001</name>
</gene>
<dbReference type="GO" id="GO:0005737">
    <property type="term" value="C:cytoplasm"/>
    <property type="evidence" value="ECO:0007669"/>
    <property type="project" value="TreeGrafter"/>
</dbReference>
<feature type="compositionally biased region" description="Low complexity" evidence="1">
    <location>
        <begin position="101"/>
        <end position="115"/>
    </location>
</feature>
<dbReference type="AlphaFoldDB" id="E4YEP2"/>
<dbReference type="SUPFAM" id="SSF50156">
    <property type="entry name" value="PDZ domain-like"/>
    <property type="match status" value="2"/>
</dbReference>
<dbReference type="InterPro" id="IPR036034">
    <property type="entry name" value="PDZ_sf"/>
</dbReference>
<feature type="domain" description="PDZ" evidence="2">
    <location>
        <begin position="238"/>
        <end position="321"/>
    </location>
</feature>
<feature type="compositionally biased region" description="Basic and acidic residues" evidence="1">
    <location>
        <begin position="31"/>
        <end position="43"/>
    </location>
</feature>
<feature type="region of interest" description="Disordered" evidence="1">
    <location>
        <begin position="1"/>
        <end position="69"/>
    </location>
</feature>
<dbReference type="PROSITE" id="PS50106">
    <property type="entry name" value="PDZ"/>
    <property type="match status" value="2"/>
</dbReference>
<dbReference type="GO" id="GO:0007165">
    <property type="term" value="P:signal transduction"/>
    <property type="evidence" value="ECO:0007669"/>
    <property type="project" value="TreeGrafter"/>
</dbReference>
<evidence type="ECO:0000256" key="1">
    <source>
        <dbReference type="SAM" id="MobiDB-lite"/>
    </source>
</evidence>
<proteinExistence type="predicted"/>
<dbReference type="InterPro" id="IPR001478">
    <property type="entry name" value="PDZ"/>
</dbReference>
<feature type="domain" description="PDZ" evidence="2">
    <location>
        <begin position="153"/>
        <end position="225"/>
    </location>
</feature>
<accession>E4YEP2</accession>
<evidence type="ECO:0000313" key="3">
    <source>
        <dbReference type="EMBL" id="CBY33979.1"/>
    </source>
</evidence>
<reference evidence="3" key="1">
    <citation type="journal article" date="2010" name="Science">
        <title>Plasticity of animal genome architecture unmasked by rapid evolution of a pelagic tunicate.</title>
        <authorList>
            <person name="Denoeud F."/>
            <person name="Henriet S."/>
            <person name="Mungpakdee S."/>
            <person name="Aury J.M."/>
            <person name="Da Silva C."/>
            <person name="Brinkmann H."/>
            <person name="Mikhaleva J."/>
            <person name="Olsen L.C."/>
            <person name="Jubin C."/>
            <person name="Canestro C."/>
            <person name="Bouquet J.M."/>
            <person name="Danks G."/>
            <person name="Poulain J."/>
            <person name="Campsteijn C."/>
            <person name="Adamski M."/>
            <person name="Cross I."/>
            <person name="Yadetie F."/>
            <person name="Muffato M."/>
            <person name="Louis A."/>
            <person name="Butcher S."/>
            <person name="Tsagkogeorga G."/>
            <person name="Konrad A."/>
            <person name="Singh S."/>
            <person name="Jensen M.F."/>
            <person name="Cong E.H."/>
            <person name="Eikeseth-Otteraa H."/>
            <person name="Noel B."/>
            <person name="Anthouard V."/>
            <person name="Porcel B.M."/>
            <person name="Kachouri-Lafond R."/>
            <person name="Nishino A."/>
            <person name="Ugolini M."/>
            <person name="Chourrout P."/>
            <person name="Nishida H."/>
            <person name="Aasland R."/>
            <person name="Huzurbazar S."/>
            <person name="Westhof E."/>
            <person name="Delsuc F."/>
            <person name="Lehrach H."/>
            <person name="Reinhardt R."/>
            <person name="Weissenbach J."/>
            <person name="Roy S.W."/>
            <person name="Artiguenave F."/>
            <person name="Postlethwait J.H."/>
            <person name="Manak J.R."/>
            <person name="Thompson E.M."/>
            <person name="Jaillon O."/>
            <person name="Du Pasquier L."/>
            <person name="Boudinot P."/>
            <person name="Liberles D.A."/>
            <person name="Volff J.N."/>
            <person name="Philippe H."/>
            <person name="Lenhard B."/>
            <person name="Roest Crollius H."/>
            <person name="Wincker P."/>
            <person name="Chourrout D."/>
        </authorList>
    </citation>
    <scope>NUCLEOTIDE SEQUENCE [LARGE SCALE GENOMIC DNA]</scope>
</reference>
<dbReference type="Gene3D" id="2.30.42.10">
    <property type="match status" value="2"/>
</dbReference>
<dbReference type="Proteomes" id="UP000011014">
    <property type="component" value="Unassembled WGS sequence"/>
</dbReference>
<protein>
    <recommendedName>
        <fullName evidence="2">PDZ domain-containing protein</fullName>
    </recommendedName>
</protein>
<feature type="compositionally biased region" description="Low complexity" evidence="1">
    <location>
        <begin position="122"/>
        <end position="139"/>
    </location>
</feature>
<dbReference type="Pfam" id="PF00595">
    <property type="entry name" value="PDZ"/>
    <property type="match status" value="2"/>
</dbReference>
<dbReference type="EMBL" id="FN654464">
    <property type="protein sequence ID" value="CBY33979.1"/>
    <property type="molecule type" value="Genomic_DNA"/>
</dbReference>
<name>E4YEP2_OIKDI</name>